<dbReference type="InterPro" id="IPR058163">
    <property type="entry name" value="LysR-type_TF_proteobact-type"/>
</dbReference>
<dbReference type="FunFam" id="3.40.190.290:FF:000001">
    <property type="entry name" value="Transcriptional regulator, LysR family"/>
    <property type="match status" value="1"/>
</dbReference>
<dbReference type="RefSeq" id="WP_094823569.1">
    <property type="nucleotide sequence ID" value="NZ_NEVO01000016.1"/>
</dbReference>
<dbReference type="Proteomes" id="UP000216885">
    <property type="component" value="Unassembled WGS sequence"/>
</dbReference>
<dbReference type="PANTHER" id="PTHR30537">
    <property type="entry name" value="HTH-TYPE TRANSCRIPTIONAL REGULATOR"/>
    <property type="match status" value="1"/>
</dbReference>
<reference evidence="6 7" key="1">
    <citation type="submission" date="2017-05" db="EMBL/GenBank/DDBJ databases">
        <title>Complete and WGS of Bordetella genogroups.</title>
        <authorList>
            <person name="Spilker T."/>
            <person name="LiPuma J."/>
        </authorList>
    </citation>
    <scope>NUCLEOTIDE SEQUENCE [LARGE SCALE GENOMIC DNA]</scope>
    <source>
        <strain evidence="6 7">AU9919</strain>
    </source>
</reference>
<comment type="caution">
    <text evidence="6">The sequence shown here is derived from an EMBL/GenBank/DDBJ whole genome shotgun (WGS) entry which is preliminary data.</text>
</comment>
<evidence type="ECO:0000259" key="5">
    <source>
        <dbReference type="PROSITE" id="PS50931"/>
    </source>
</evidence>
<dbReference type="Gene3D" id="1.10.10.10">
    <property type="entry name" value="Winged helix-like DNA-binding domain superfamily/Winged helix DNA-binding domain"/>
    <property type="match status" value="1"/>
</dbReference>
<dbReference type="GO" id="GO:0043565">
    <property type="term" value="F:sequence-specific DNA binding"/>
    <property type="evidence" value="ECO:0007669"/>
    <property type="project" value="TreeGrafter"/>
</dbReference>
<dbReference type="CDD" id="cd08479">
    <property type="entry name" value="PBP2_CrgA_like_9"/>
    <property type="match status" value="1"/>
</dbReference>
<dbReference type="SUPFAM" id="SSF53850">
    <property type="entry name" value="Periplasmic binding protein-like II"/>
    <property type="match status" value="1"/>
</dbReference>
<evidence type="ECO:0000256" key="4">
    <source>
        <dbReference type="ARBA" id="ARBA00023163"/>
    </source>
</evidence>
<dbReference type="InterPro" id="IPR000847">
    <property type="entry name" value="LysR_HTH_N"/>
</dbReference>
<dbReference type="EMBL" id="NEVQ01000022">
    <property type="protein sequence ID" value="OZI50839.1"/>
    <property type="molecule type" value="Genomic_DNA"/>
</dbReference>
<dbReference type="Gene3D" id="3.40.190.290">
    <property type="match status" value="1"/>
</dbReference>
<keyword evidence="7" id="KW-1185">Reference proteome</keyword>
<dbReference type="PANTHER" id="PTHR30537:SF5">
    <property type="entry name" value="HTH-TYPE TRANSCRIPTIONAL ACTIVATOR TTDR-RELATED"/>
    <property type="match status" value="1"/>
</dbReference>
<dbReference type="InterPro" id="IPR036390">
    <property type="entry name" value="WH_DNA-bd_sf"/>
</dbReference>
<evidence type="ECO:0000313" key="7">
    <source>
        <dbReference type="Proteomes" id="UP000216885"/>
    </source>
</evidence>
<dbReference type="AlphaFoldDB" id="A0A261TML3"/>
<feature type="domain" description="HTH lysR-type" evidence="5">
    <location>
        <begin position="5"/>
        <end position="62"/>
    </location>
</feature>
<dbReference type="PROSITE" id="PS50931">
    <property type="entry name" value="HTH_LYSR"/>
    <property type="match status" value="1"/>
</dbReference>
<dbReference type="Pfam" id="PF03466">
    <property type="entry name" value="LysR_substrate"/>
    <property type="match status" value="1"/>
</dbReference>
<protein>
    <submittedName>
        <fullName evidence="6">LysR family transcriptional regulator</fullName>
    </submittedName>
</protein>
<dbReference type="InterPro" id="IPR036388">
    <property type="entry name" value="WH-like_DNA-bd_sf"/>
</dbReference>
<comment type="similarity">
    <text evidence="1">Belongs to the LysR transcriptional regulatory family.</text>
</comment>
<dbReference type="OrthoDB" id="8954631at2"/>
<evidence type="ECO:0000256" key="2">
    <source>
        <dbReference type="ARBA" id="ARBA00023015"/>
    </source>
</evidence>
<dbReference type="InterPro" id="IPR005119">
    <property type="entry name" value="LysR_subst-bd"/>
</dbReference>
<evidence type="ECO:0000256" key="3">
    <source>
        <dbReference type="ARBA" id="ARBA00023125"/>
    </source>
</evidence>
<sequence>MNNDVLPADLRVFCAVVRSSSFSAAAAGLGMSPAYVTKRIRVLEEALATSLFHRTTRRVVTSEAGERIYHWAQRILDDVDHLIEEVGVTRGEPQGSLRVCSSFGFGRRVVAPALSAFSAQHPSVQVHLEAFDRLIDVAAEGYDLDVRVGDEIAPHLIARQLADNHRVLCASPAYLKNHGVPKTLDDLAAHDCLAIKERDHPFGVWRLQRGRREHTVKVRGPLSTNNGEMAVNWAVDGRGIILRSTWDVNPLIEQGRLVHVLPQYRQQANIWAVYPSRLNASAKVRVCVEFLETYLRAHGISGG</sequence>
<dbReference type="GO" id="GO:0006351">
    <property type="term" value="P:DNA-templated transcription"/>
    <property type="evidence" value="ECO:0007669"/>
    <property type="project" value="TreeGrafter"/>
</dbReference>
<dbReference type="GO" id="GO:0003700">
    <property type="term" value="F:DNA-binding transcription factor activity"/>
    <property type="evidence" value="ECO:0007669"/>
    <property type="project" value="InterPro"/>
</dbReference>
<keyword evidence="2" id="KW-0805">Transcription regulation</keyword>
<keyword evidence="4" id="KW-0804">Transcription</keyword>
<organism evidence="6 7">
    <name type="scientific">Bordetella genomosp. 4</name>
    <dbReference type="NCBI Taxonomy" id="463044"/>
    <lineage>
        <taxon>Bacteria</taxon>
        <taxon>Pseudomonadati</taxon>
        <taxon>Pseudomonadota</taxon>
        <taxon>Betaproteobacteria</taxon>
        <taxon>Burkholderiales</taxon>
        <taxon>Alcaligenaceae</taxon>
        <taxon>Bordetella</taxon>
    </lineage>
</organism>
<evidence type="ECO:0000313" key="6">
    <source>
        <dbReference type="EMBL" id="OZI50839.1"/>
    </source>
</evidence>
<dbReference type="FunFam" id="1.10.10.10:FF:000001">
    <property type="entry name" value="LysR family transcriptional regulator"/>
    <property type="match status" value="1"/>
</dbReference>
<dbReference type="Pfam" id="PF00126">
    <property type="entry name" value="HTH_1"/>
    <property type="match status" value="1"/>
</dbReference>
<name>A0A261TML3_9BORD</name>
<proteinExistence type="inferred from homology"/>
<accession>A0A261TML3</accession>
<gene>
    <name evidence="6" type="ORF">CAL20_23750</name>
</gene>
<evidence type="ECO:0000256" key="1">
    <source>
        <dbReference type="ARBA" id="ARBA00009437"/>
    </source>
</evidence>
<keyword evidence="3" id="KW-0238">DNA-binding</keyword>
<dbReference type="SUPFAM" id="SSF46785">
    <property type="entry name" value="Winged helix' DNA-binding domain"/>
    <property type="match status" value="1"/>
</dbReference>